<accession>A0ABM9VR00</accession>
<dbReference type="EMBL" id="FBYC01000004">
    <property type="protein sequence ID" value="CUX80120.1"/>
    <property type="molecule type" value="Genomic_DNA"/>
</dbReference>
<organism evidence="1 2">
    <name type="scientific">Roseibaca calidilacus</name>
    <dbReference type="NCBI Taxonomy" id="1666912"/>
    <lineage>
        <taxon>Bacteria</taxon>
        <taxon>Pseudomonadati</taxon>
        <taxon>Pseudomonadota</taxon>
        <taxon>Alphaproteobacteria</taxon>
        <taxon>Rhodobacterales</taxon>
        <taxon>Paracoccaceae</taxon>
        <taxon>Roseinatronobacter</taxon>
    </lineage>
</organism>
<sequence>MALRVGTPIEHCHCQHVDLGRASGLKKIVFSRLCFSEMVPHLFCRDDRQFPAPAGMAYRRIGGFETSCRTGNVVASRRTGGPTGPCWNNQ</sequence>
<gene>
    <name evidence="1" type="ORF">Ga0058931_0825</name>
</gene>
<dbReference type="Proteomes" id="UP000182045">
    <property type="component" value="Unassembled WGS sequence"/>
</dbReference>
<keyword evidence="2" id="KW-1185">Reference proteome</keyword>
<protein>
    <submittedName>
        <fullName evidence="1">Uncharacterized protein</fullName>
    </submittedName>
</protein>
<name>A0ABM9VR00_9RHOB</name>
<evidence type="ECO:0000313" key="2">
    <source>
        <dbReference type="Proteomes" id="UP000182045"/>
    </source>
</evidence>
<evidence type="ECO:0000313" key="1">
    <source>
        <dbReference type="EMBL" id="CUX80120.1"/>
    </source>
</evidence>
<reference evidence="1 2" key="1">
    <citation type="submission" date="2016-01" db="EMBL/GenBank/DDBJ databases">
        <authorList>
            <person name="Varghese N."/>
        </authorList>
    </citation>
    <scope>NUCLEOTIDE SEQUENCE [LARGE SCALE GENOMIC DNA]</scope>
    <source>
        <strain evidence="1 2">HL-91</strain>
    </source>
</reference>
<proteinExistence type="predicted"/>
<comment type="caution">
    <text evidence="1">The sequence shown here is derived from an EMBL/GenBank/DDBJ whole genome shotgun (WGS) entry which is preliminary data.</text>
</comment>